<dbReference type="EMBL" id="KI271585">
    <property type="protein sequence ID" value="ERL65665.1"/>
    <property type="molecule type" value="Genomic_DNA"/>
</dbReference>
<keyword evidence="1" id="KW-0472">Membrane</keyword>
<proteinExistence type="predicted"/>
<dbReference type="eggNOG" id="ENOG5031YUW">
    <property type="taxonomic scope" value="Bacteria"/>
</dbReference>
<evidence type="ECO:0000313" key="2">
    <source>
        <dbReference type="EMBL" id="ERL65665.1"/>
    </source>
</evidence>
<feature type="transmembrane region" description="Helical" evidence="1">
    <location>
        <begin position="43"/>
        <end position="64"/>
    </location>
</feature>
<accession>U4TQE2</accession>
<reference evidence="3" key="1">
    <citation type="journal article" date="2013" name="Genome Announc.">
        <title>Whole-Genome Sequencing of Lactobacillus shenzhenensis Strain LY-73T.</title>
        <authorList>
            <person name="Lin Z."/>
            <person name="Liu Z."/>
            <person name="Yang R."/>
            <person name="Zou Y."/>
            <person name="Wan D."/>
            <person name="Chen J."/>
            <person name="Guo M."/>
            <person name="Zhao J."/>
            <person name="Fang C."/>
            <person name="Yang R."/>
            <person name="Liu F."/>
        </authorList>
    </citation>
    <scope>NUCLEOTIDE SEQUENCE [LARGE SCALE GENOMIC DNA]</scope>
    <source>
        <strain evidence="3">LY-73</strain>
    </source>
</reference>
<dbReference type="HOGENOM" id="CLU_2844272_0_0_9"/>
<protein>
    <submittedName>
        <fullName evidence="2">Uncharacterized protein</fullName>
    </submittedName>
</protein>
<evidence type="ECO:0000313" key="3">
    <source>
        <dbReference type="Proteomes" id="UP000030647"/>
    </source>
</evidence>
<name>U4TQE2_9LACO</name>
<dbReference type="STRING" id="1231336.L248_2351"/>
<organism evidence="2 3">
    <name type="scientific">Schleiferilactobacillus shenzhenensis LY-73</name>
    <dbReference type="NCBI Taxonomy" id="1231336"/>
    <lineage>
        <taxon>Bacteria</taxon>
        <taxon>Bacillati</taxon>
        <taxon>Bacillota</taxon>
        <taxon>Bacilli</taxon>
        <taxon>Lactobacillales</taxon>
        <taxon>Lactobacillaceae</taxon>
        <taxon>Schleiferilactobacillus</taxon>
    </lineage>
</organism>
<feature type="transmembrane region" description="Helical" evidence="1">
    <location>
        <begin position="7"/>
        <end position="31"/>
    </location>
</feature>
<sequence>MNGMKKVLIDIAWGVAVVVFWLYQVFWGLLWTPLIGKANGEKVLYLIDAIVLAIAIVVTVKGYGRRTVKQDS</sequence>
<keyword evidence="1" id="KW-1133">Transmembrane helix</keyword>
<evidence type="ECO:0000256" key="1">
    <source>
        <dbReference type="SAM" id="Phobius"/>
    </source>
</evidence>
<dbReference type="AlphaFoldDB" id="U4TQE2"/>
<keyword evidence="1" id="KW-0812">Transmembrane</keyword>
<keyword evidence="3" id="KW-1185">Reference proteome</keyword>
<gene>
    <name evidence="2" type="ORF">L248_2351</name>
</gene>
<dbReference type="Proteomes" id="UP000030647">
    <property type="component" value="Unassembled WGS sequence"/>
</dbReference>